<evidence type="ECO:0000259" key="1">
    <source>
        <dbReference type="Pfam" id="PF04073"/>
    </source>
</evidence>
<accession>A0A0D0JXJ4</accession>
<dbReference type="EMBL" id="JXQW01000108">
    <property type="protein sequence ID" value="KIP89640.1"/>
    <property type="molecule type" value="Genomic_DNA"/>
</dbReference>
<proteinExistence type="predicted"/>
<dbReference type="GO" id="GO:0004812">
    <property type="term" value="F:aminoacyl-tRNA ligase activity"/>
    <property type="evidence" value="ECO:0007669"/>
    <property type="project" value="UniProtKB-KW"/>
</dbReference>
<feature type="domain" description="YbaK/aminoacyl-tRNA synthetase-associated" evidence="1">
    <location>
        <begin position="25"/>
        <end position="140"/>
    </location>
</feature>
<sequence length="164" mass="17476">MSLQSVRAFFAEKAPDLHVIELDTSTATVALAAEAHGVEPGQIAKTLAFRMGERTLLIVARGDARIDNRKIKETFGSKAKMLDADTVLALTSHPVGGVCPFGLATPLPVYCDVSLRAFEEVVPAAGSIHSAVRIAPARMAELVEAEWVDVCQSLPVENREVAAP</sequence>
<evidence type="ECO:0000313" key="3">
    <source>
        <dbReference type="Proteomes" id="UP000032068"/>
    </source>
</evidence>
<dbReference type="AlphaFoldDB" id="A0A0D0JXJ4"/>
<dbReference type="Gene3D" id="3.90.960.10">
    <property type="entry name" value="YbaK/aminoacyl-tRNA synthetase-associated domain"/>
    <property type="match status" value="1"/>
</dbReference>
<dbReference type="Pfam" id="PF04073">
    <property type="entry name" value="tRNA_edit"/>
    <property type="match status" value="1"/>
</dbReference>
<keyword evidence="2" id="KW-0436">Ligase</keyword>
<evidence type="ECO:0000313" key="2">
    <source>
        <dbReference type="EMBL" id="KIP89640.1"/>
    </source>
</evidence>
<dbReference type="PANTHER" id="PTHR30411:SF1">
    <property type="entry name" value="CYTOPLASMIC PROTEIN"/>
    <property type="match status" value="1"/>
</dbReference>
<dbReference type="GO" id="GO:0002161">
    <property type="term" value="F:aminoacyl-tRNA deacylase activity"/>
    <property type="evidence" value="ECO:0007669"/>
    <property type="project" value="InterPro"/>
</dbReference>
<dbReference type="InterPro" id="IPR007214">
    <property type="entry name" value="YbaK/aa-tRNA-synth-assoc-dom"/>
</dbReference>
<dbReference type="OrthoDB" id="9798760at2"/>
<keyword evidence="2" id="KW-0030">Aminoacyl-tRNA synthetase</keyword>
<organism evidence="2 3">
    <name type="scientific">Pseudomonas fulva</name>
    <dbReference type="NCBI Taxonomy" id="47880"/>
    <lineage>
        <taxon>Bacteria</taxon>
        <taxon>Pseudomonadati</taxon>
        <taxon>Pseudomonadota</taxon>
        <taxon>Gammaproteobacteria</taxon>
        <taxon>Pseudomonadales</taxon>
        <taxon>Pseudomonadaceae</taxon>
        <taxon>Pseudomonas</taxon>
    </lineage>
</organism>
<reference evidence="2 3" key="1">
    <citation type="submission" date="2014-12" db="EMBL/GenBank/DDBJ databases">
        <title>16Stimator: statistical estimation of ribosomal gene copy numbers from draft genome assemblies.</title>
        <authorList>
            <person name="Perisin M.A."/>
            <person name="Vetter M."/>
            <person name="Gilbert J.A."/>
            <person name="Bergelson J."/>
        </authorList>
    </citation>
    <scope>NUCLEOTIDE SEQUENCE [LARGE SCALE GENOMIC DNA]</scope>
    <source>
        <strain evidence="2 3">MEJ086</strain>
    </source>
</reference>
<dbReference type="InterPro" id="IPR036754">
    <property type="entry name" value="YbaK/aa-tRNA-synt-asso_dom_sf"/>
</dbReference>
<protein>
    <submittedName>
        <fullName evidence="2">Prolyl-tRNA synthetase</fullName>
    </submittedName>
</protein>
<dbReference type="CDD" id="cd04333">
    <property type="entry name" value="ProX_deacylase"/>
    <property type="match status" value="1"/>
</dbReference>
<dbReference type="Proteomes" id="UP000032068">
    <property type="component" value="Unassembled WGS sequence"/>
</dbReference>
<dbReference type="PANTHER" id="PTHR30411">
    <property type="entry name" value="CYTOPLASMIC PROTEIN"/>
    <property type="match status" value="1"/>
</dbReference>
<dbReference type="SUPFAM" id="SSF55826">
    <property type="entry name" value="YbaK/ProRS associated domain"/>
    <property type="match status" value="1"/>
</dbReference>
<comment type="caution">
    <text evidence="2">The sequence shown here is derived from an EMBL/GenBank/DDBJ whole genome shotgun (WGS) entry which is preliminary data.</text>
</comment>
<dbReference type="RefSeq" id="WP_042556322.1">
    <property type="nucleotide sequence ID" value="NZ_JXQW01000108.1"/>
</dbReference>
<gene>
    <name evidence="2" type="ORF">RU08_23595</name>
</gene>
<name>A0A0D0JXJ4_9PSED</name>